<dbReference type="GO" id="GO:0005524">
    <property type="term" value="F:ATP binding"/>
    <property type="evidence" value="ECO:0007669"/>
    <property type="project" value="UniProtKB-KW"/>
</dbReference>
<evidence type="ECO:0000256" key="5">
    <source>
        <dbReference type="ARBA" id="ARBA00022840"/>
    </source>
</evidence>
<dbReference type="GO" id="GO:0004818">
    <property type="term" value="F:glutamate-tRNA ligase activity"/>
    <property type="evidence" value="ECO:0007669"/>
    <property type="project" value="TreeGrafter"/>
</dbReference>
<keyword evidence="10" id="KW-1185">Reference proteome</keyword>
<dbReference type="AlphaFoldDB" id="A0A365U7Y1"/>
<dbReference type="NCBIfam" id="NF004315">
    <property type="entry name" value="PRK05710.1-4"/>
    <property type="match status" value="1"/>
</dbReference>
<evidence type="ECO:0000256" key="1">
    <source>
        <dbReference type="ARBA" id="ARBA00022598"/>
    </source>
</evidence>
<evidence type="ECO:0000256" key="7">
    <source>
        <dbReference type="RuleBase" id="RU363037"/>
    </source>
</evidence>
<dbReference type="SUPFAM" id="SSF52374">
    <property type="entry name" value="Nucleotidylyl transferase"/>
    <property type="match status" value="1"/>
</dbReference>
<organism evidence="9 10">
    <name type="scientific">Rhodosalinus halophilus</name>
    <dbReference type="NCBI Taxonomy" id="2259333"/>
    <lineage>
        <taxon>Bacteria</taxon>
        <taxon>Pseudomonadati</taxon>
        <taxon>Pseudomonadota</taxon>
        <taxon>Alphaproteobacteria</taxon>
        <taxon>Rhodobacterales</taxon>
        <taxon>Paracoccaceae</taxon>
        <taxon>Rhodosalinus</taxon>
    </lineage>
</organism>
<keyword evidence="4" id="KW-0862">Zinc</keyword>
<feature type="domain" description="Glutamyl/glutaminyl-tRNA synthetase class Ib catalytic" evidence="8">
    <location>
        <begin position="3"/>
        <end position="108"/>
    </location>
</feature>
<dbReference type="OrthoDB" id="9807503at2"/>
<evidence type="ECO:0000256" key="3">
    <source>
        <dbReference type="ARBA" id="ARBA00022741"/>
    </source>
</evidence>
<accession>A0A365U7Y1</accession>
<evidence type="ECO:0000256" key="4">
    <source>
        <dbReference type="ARBA" id="ARBA00022833"/>
    </source>
</evidence>
<dbReference type="PRINTS" id="PR00987">
    <property type="entry name" value="TRNASYNTHGLU"/>
</dbReference>
<dbReference type="InterPro" id="IPR014729">
    <property type="entry name" value="Rossmann-like_a/b/a_fold"/>
</dbReference>
<keyword evidence="6 7" id="KW-0030">Aminoacyl-tRNA synthetase</keyword>
<keyword evidence="3 7" id="KW-0547">Nucleotide-binding</keyword>
<evidence type="ECO:0000313" key="10">
    <source>
        <dbReference type="Proteomes" id="UP000253370"/>
    </source>
</evidence>
<proteinExistence type="inferred from homology"/>
<protein>
    <submittedName>
        <fullName evidence="9">tRNA glutamyl-Q(34) synthetase GluQRS</fullName>
    </submittedName>
</protein>
<dbReference type="InterPro" id="IPR000924">
    <property type="entry name" value="Glu/Gln-tRNA-synth"/>
</dbReference>
<dbReference type="GO" id="GO:0006424">
    <property type="term" value="P:glutamyl-tRNA aminoacylation"/>
    <property type="evidence" value="ECO:0007669"/>
    <property type="project" value="TreeGrafter"/>
</dbReference>
<dbReference type="RefSeq" id="WP_113289266.1">
    <property type="nucleotide sequence ID" value="NZ_QNTQ01000008.1"/>
</dbReference>
<dbReference type="PANTHER" id="PTHR43311">
    <property type="entry name" value="GLUTAMATE--TRNA LIGASE"/>
    <property type="match status" value="1"/>
</dbReference>
<dbReference type="InterPro" id="IPR020058">
    <property type="entry name" value="Glu/Gln-tRNA-synth_Ib_cat-dom"/>
</dbReference>
<dbReference type="PANTHER" id="PTHR43311:SF1">
    <property type="entry name" value="GLUTAMYL-Q TRNA(ASP) SYNTHETASE"/>
    <property type="match status" value="1"/>
</dbReference>
<dbReference type="InterPro" id="IPR001412">
    <property type="entry name" value="aa-tRNA-synth_I_CS"/>
</dbReference>
<feature type="domain" description="Glutamyl/glutaminyl-tRNA synthetase class Ib catalytic" evidence="8">
    <location>
        <begin position="186"/>
        <end position="278"/>
    </location>
</feature>
<sequence>MSLRTRFAPSPTGPLHLGHAYSALLAHDTARAAGGSFLLRLDDLDQSRARTHWAAQIESDLAWLGLTWDGPVMRQSDRLPRYRAALAALWDRGLLYPCHCTRRDIEAAASAPQEGAPLHGPDGVIYPGTCRPDTPPVGPMPGDCALRLDMARAGAAAGLDRAALTYTETGVAEPPGALGPDHFTREIGDVALARRGLGAAYHLAVVLDDADQAITHVIRGADLAPATAIHVLLQRLLGLPTPIYHHHRLIRDETGRRLAKRDDARAIAALRDEGRTPDDIRAMVDLPPPLLLGSNILGG</sequence>
<evidence type="ECO:0000256" key="2">
    <source>
        <dbReference type="ARBA" id="ARBA00022723"/>
    </source>
</evidence>
<evidence type="ECO:0000313" key="9">
    <source>
        <dbReference type="EMBL" id="RBI84938.1"/>
    </source>
</evidence>
<evidence type="ECO:0000259" key="8">
    <source>
        <dbReference type="Pfam" id="PF00749"/>
    </source>
</evidence>
<reference evidence="9 10" key="1">
    <citation type="submission" date="2018-07" db="EMBL/GenBank/DDBJ databases">
        <title>Rhodosalinus sp. strain E84T genomic sequence and assembly.</title>
        <authorList>
            <person name="Liu Z.-W."/>
            <person name="Lu D.-C."/>
        </authorList>
    </citation>
    <scope>NUCLEOTIDE SEQUENCE [LARGE SCALE GENOMIC DNA]</scope>
    <source>
        <strain evidence="9 10">E84</strain>
    </source>
</reference>
<dbReference type="Gene3D" id="3.40.50.620">
    <property type="entry name" value="HUPs"/>
    <property type="match status" value="1"/>
</dbReference>
<keyword evidence="2" id="KW-0479">Metal-binding</keyword>
<comment type="caution">
    <text evidence="9">The sequence shown here is derived from an EMBL/GenBank/DDBJ whole genome shotgun (WGS) entry which is preliminary data.</text>
</comment>
<name>A0A365U7Y1_9RHOB</name>
<evidence type="ECO:0000256" key="6">
    <source>
        <dbReference type="ARBA" id="ARBA00023146"/>
    </source>
</evidence>
<comment type="similarity">
    <text evidence="7">Belongs to the class-I aminoacyl-tRNA synthetase family.</text>
</comment>
<gene>
    <name evidence="9" type="ORF">DRV85_09730</name>
</gene>
<dbReference type="EMBL" id="QNTQ01000008">
    <property type="protein sequence ID" value="RBI84938.1"/>
    <property type="molecule type" value="Genomic_DNA"/>
</dbReference>
<dbReference type="GO" id="GO:0005829">
    <property type="term" value="C:cytosol"/>
    <property type="evidence" value="ECO:0007669"/>
    <property type="project" value="TreeGrafter"/>
</dbReference>
<dbReference type="Proteomes" id="UP000253370">
    <property type="component" value="Unassembled WGS sequence"/>
</dbReference>
<dbReference type="InterPro" id="IPR049940">
    <property type="entry name" value="GluQ/Sye"/>
</dbReference>
<keyword evidence="5 7" id="KW-0067">ATP-binding</keyword>
<dbReference type="Pfam" id="PF00749">
    <property type="entry name" value="tRNA-synt_1c"/>
    <property type="match status" value="2"/>
</dbReference>
<keyword evidence="1 7" id="KW-0436">Ligase</keyword>
<keyword evidence="7" id="KW-0648">Protein biosynthesis</keyword>
<dbReference type="PROSITE" id="PS00178">
    <property type="entry name" value="AA_TRNA_LIGASE_I"/>
    <property type="match status" value="1"/>
</dbReference>